<evidence type="ECO:0000313" key="4">
    <source>
        <dbReference type="Proteomes" id="UP000000763"/>
    </source>
</evidence>
<name>Q7EZB3_ORYSJ</name>
<gene>
    <name evidence="3" type="primary">P0700D12.129</name>
    <name evidence="2" type="ORF">P0689E12.5</name>
</gene>
<protein>
    <submittedName>
        <fullName evidence="3">Uncharacterized protein</fullName>
    </submittedName>
</protein>
<evidence type="ECO:0000256" key="1">
    <source>
        <dbReference type="SAM" id="MobiDB-lite"/>
    </source>
</evidence>
<reference evidence="3" key="2">
    <citation type="submission" date="2002-01" db="EMBL/GenBank/DDBJ databases">
        <title>Oryza sativa nipponbare(GA3) genomic DNA, chromosome 8, PAC clone:P0700D12.</title>
        <authorList>
            <person name="Sasaki T."/>
            <person name="Matsumoto T."/>
            <person name="Yamamoto K."/>
        </authorList>
    </citation>
    <scope>NUCLEOTIDE SEQUENCE</scope>
</reference>
<reference evidence="4" key="4">
    <citation type="journal article" date="2008" name="Nucleic Acids Res.">
        <title>The rice annotation project database (RAP-DB): 2008 update.</title>
        <authorList>
            <consortium name="The rice annotation project (RAP)"/>
        </authorList>
    </citation>
    <scope>GENOME REANNOTATION</scope>
    <source>
        <strain evidence="4">cv. Nipponbare</strain>
    </source>
</reference>
<accession>Q7EZB3</accession>
<feature type="compositionally biased region" description="Polar residues" evidence="1">
    <location>
        <begin position="1"/>
        <end position="12"/>
    </location>
</feature>
<feature type="compositionally biased region" description="Basic residues" evidence="1">
    <location>
        <begin position="52"/>
        <end position="63"/>
    </location>
</feature>
<feature type="compositionally biased region" description="Basic and acidic residues" evidence="1">
    <location>
        <begin position="64"/>
        <end position="77"/>
    </location>
</feature>
<reference evidence="2" key="1">
    <citation type="submission" date="2002-01" db="EMBL/GenBank/DDBJ databases">
        <title>Oryza sativa nipponbare(GA3) genomic DNA, chromosome 8, PAC clone:P0689E12.</title>
        <authorList>
            <person name="Sasaki T."/>
            <person name="Matsumoto T."/>
            <person name="Yamamoto K."/>
        </authorList>
    </citation>
    <scope>NUCLEOTIDE SEQUENCE</scope>
</reference>
<reference evidence="4" key="3">
    <citation type="journal article" date="2005" name="Nature">
        <title>The map-based sequence of the rice genome.</title>
        <authorList>
            <consortium name="International rice genome sequencing project (IRGSP)"/>
            <person name="Matsumoto T."/>
            <person name="Wu J."/>
            <person name="Kanamori H."/>
            <person name="Katayose Y."/>
            <person name="Fujisawa M."/>
            <person name="Namiki N."/>
            <person name="Mizuno H."/>
            <person name="Yamamoto K."/>
            <person name="Antonio B.A."/>
            <person name="Baba T."/>
            <person name="Sakata K."/>
            <person name="Nagamura Y."/>
            <person name="Aoki H."/>
            <person name="Arikawa K."/>
            <person name="Arita K."/>
            <person name="Bito T."/>
            <person name="Chiden Y."/>
            <person name="Fujitsuka N."/>
            <person name="Fukunaka R."/>
            <person name="Hamada M."/>
            <person name="Harada C."/>
            <person name="Hayashi A."/>
            <person name="Hijishita S."/>
            <person name="Honda M."/>
            <person name="Hosokawa S."/>
            <person name="Ichikawa Y."/>
            <person name="Idonuma A."/>
            <person name="Iijima M."/>
            <person name="Ikeda M."/>
            <person name="Ikeno M."/>
            <person name="Ito K."/>
            <person name="Ito S."/>
            <person name="Ito T."/>
            <person name="Ito Y."/>
            <person name="Ito Y."/>
            <person name="Iwabuchi A."/>
            <person name="Kamiya K."/>
            <person name="Karasawa W."/>
            <person name="Kurita K."/>
            <person name="Katagiri S."/>
            <person name="Kikuta A."/>
            <person name="Kobayashi H."/>
            <person name="Kobayashi N."/>
            <person name="Machita K."/>
            <person name="Maehara T."/>
            <person name="Masukawa M."/>
            <person name="Mizubayashi T."/>
            <person name="Mukai Y."/>
            <person name="Nagasaki H."/>
            <person name="Nagata Y."/>
            <person name="Naito S."/>
            <person name="Nakashima M."/>
            <person name="Nakama Y."/>
            <person name="Nakamichi Y."/>
            <person name="Nakamura M."/>
            <person name="Meguro A."/>
            <person name="Negishi M."/>
            <person name="Ohta I."/>
            <person name="Ohta T."/>
            <person name="Okamoto M."/>
            <person name="Ono N."/>
            <person name="Saji S."/>
            <person name="Sakaguchi M."/>
            <person name="Sakai K."/>
            <person name="Shibata M."/>
            <person name="Shimokawa T."/>
            <person name="Song J."/>
            <person name="Takazaki Y."/>
            <person name="Terasawa K."/>
            <person name="Tsugane M."/>
            <person name="Tsuji K."/>
            <person name="Ueda S."/>
            <person name="Waki K."/>
            <person name="Yamagata H."/>
            <person name="Yamamoto M."/>
            <person name="Yamamoto S."/>
            <person name="Yamane H."/>
            <person name="Yoshiki S."/>
            <person name="Yoshihara R."/>
            <person name="Yukawa K."/>
            <person name="Zhong H."/>
            <person name="Yano M."/>
            <person name="Yuan Q."/>
            <person name="Ouyang S."/>
            <person name="Liu J."/>
            <person name="Jones K.M."/>
            <person name="Gansberger K."/>
            <person name="Moffat K."/>
            <person name="Hill J."/>
            <person name="Bera J."/>
            <person name="Fadrosh D."/>
            <person name="Jin S."/>
            <person name="Johri S."/>
            <person name="Kim M."/>
            <person name="Overton L."/>
            <person name="Reardon M."/>
            <person name="Tsitrin T."/>
            <person name="Vuong H."/>
            <person name="Weaver B."/>
            <person name="Ciecko A."/>
            <person name="Tallon L."/>
            <person name="Jackson J."/>
            <person name="Pai G."/>
            <person name="Aken S.V."/>
            <person name="Utterback T."/>
            <person name="Reidmuller S."/>
            <person name="Feldblyum T."/>
            <person name="Hsiao J."/>
            <person name="Zismann V."/>
            <person name="Iobst S."/>
            <person name="de Vazeille A.R."/>
            <person name="Buell C.R."/>
            <person name="Ying K."/>
            <person name="Li Y."/>
            <person name="Lu T."/>
            <person name="Huang Y."/>
            <person name="Zhao Q."/>
            <person name="Feng Q."/>
            <person name="Zhang L."/>
            <person name="Zhu J."/>
            <person name="Weng Q."/>
            <person name="Mu J."/>
            <person name="Lu Y."/>
            <person name="Fan D."/>
            <person name="Liu Y."/>
            <person name="Guan J."/>
            <person name="Zhang Y."/>
            <person name="Yu S."/>
            <person name="Liu X."/>
            <person name="Zhang Y."/>
            <person name="Hong G."/>
            <person name="Han B."/>
            <person name="Choisne N."/>
            <person name="Demange N."/>
            <person name="Orjeda G."/>
            <person name="Samain S."/>
            <person name="Cattolico L."/>
            <person name="Pelletier E."/>
            <person name="Couloux A."/>
            <person name="Segurens B."/>
            <person name="Wincker P."/>
            <person name="D'Hont A."/>
            <person name="Scarpelli C."/>
            <person name="Weissenbach J."/>
            <person name="Salanoubat M."/>
            <person name="Quetier F."/>
            <person name="Yu Y."/>
            <person name="Kim H.R."/>
            <person name="Rambo T."/>
            <person name="Currie J."/>
            <person name="Collura K."/>
            <person name="Luo M."/>
            <person name="Yang T."/>
            <person name="Ammiraju J.S.S."/>
            <person name="Engler F."/>
            <person name="Soderlund C."/>
            <person name="Wing R.A."/>
            <person name="Palmer L.E."/>
            <person name="de la Bastide M."/>
            <person name="Spiegel L."/>
            <person name="Nascimento L."/>
            <person name="Zutavern T."/>
            <person name="O'Shaughnessy A."/>
            <person name="Dike S."/>
            <person name="Dedhia N."/>
            <person name="Preston R."/>
            <person name="Balija V."/>
            <person name="McCombie W.R."/>
            <person name="Chow T."/>
            <person name="Chen H."/>
            <person name="Chung M."/>
            <person name="Chen C."/>
            <person name="Shaw J."/>
            <person name="Wu H."/>
            <person name="Hsiao K."/>
            <person name="Chao Y."/>
            <person name="Chu M."/>
            <person name="Cheng C."/>
            <person name="Hour A."/>
            <person name="Lee P."/>
            <person name="Lin S."/>
            <person name="Lin Y."/>
            <person name="Liou J."/>
            <person name="Liu S."/>
            <person name="Hsing Y."/>
            <person name="Raghuvanshi S."/>
            <person name="Mohanty A."/>
            <person name="Bharti A.K."/>
            <person name="Gaur A."/>
            <person name="Gupta V."/>
            <person name="Kumar D."/>
            <person name="Ravi V."/>
            <person name="Vij S."/>
            <person name="Kapur A."/>
            <person name="Khurana P."/>
            <person name="Khurana P."/>
            <person name="Khurana J.P."/>
            <person name="Tyagi A.K."/>
            <person name="Gaikwad K."/>
            <person name="Singh A."/>
            <person name="Dalal V."/>
            <person name="Srivastava S."/>
            <person name="Dixit A."/>
            <person name="Pal A.K."/>
            <person name="Ghazi I.A."/>
            <person name="Yadav M."/>
            <person name="Pandit A."/>
            <person name="Bhargava A."/>
            <person name="Sureshbabu K."/>
            <person name="Batra K."/>
            <person name="Sharma T.R."/>
            <person name="Mohapatra T."/>
            <person name="Singh N.K."/>
            <person name="Messing J."/>
            <person name="Nelson A.B."/>
            <person name="Fuks G."/>
            <person name="Kavchok S."/>
            <person name="Keizer G."/>
            <person name="Linton E."/>
            <person name="Llaca V."/>
            <person name="Song R."/>
            <person name="Tanyolac B."/>
            <person name="Young S."/>
            <person name="Ho-Il K."/>
            <person name="Hahn J.H."/>
            <person name="Sangsakoo G."/>
            <person name="Vanavichit A."/>
            <person name="de Mattos Luiz.A.T."/>
            <person name="Zimmer P.D."/>
            <person name="Malone G."/>
            <person name="Dellagostin O."/>
            <person name="de Oliveira A.C."/>
            <person name="Bevan M."/>
            <person name="Bancroft I."/>
            <person name="Minx P."/>
            <person name="Cordum H."/>
            <person name="Wilson R."/>
            <person name="Cheng Z."/>
            <person name="Jin W."/>
            <person name="Jiang J."/>
            <person name="Leong S.A."/>
            <person name="Iwama H."/>
            <person name="Gojobori T."/>
            <person name="Itoh T."/>
            <person name="Niimura Y."/>
            <person name="Fujii Y."/>
            <person name="Habara T."/>
            <person name="Sakai H."/>
            <person name="Sato Y."/>
            <person name="Wilson G."/>
            <person name="Kumar K."/>
            <person name="McCouch S."/>
            <person name="Juretic N."/>
            <person name="Hoen D."/>
            <person name="Wright S."/>
            <person name="Bruskiewich R."/>
            <person name="Bureau T."/>
            <person name="Miyao A."/>
            <person name="Hirochika H."/>
            <person name="Nishikawa T."/>
            <person name="Kadowaki K."/>
            <person name="Sugiura M."/>
            <person name="Burr B."/>
            <person name="Sasaki T."/>
        </authorList>
    </citation>
    <scope>NUCLEOTIDE SEQUENCE [LARGE SCALE GENOMIC DNA]</scope>
    <source>
        <strain evidence="4">cv. Nipponbare</strain>
    </source>
</reference>
<dbReference type="EMBL" id="AP004708">
    <property type="protein sequence ID" value="BAD09980.1"/>
    <property type="molecule type" value="Genomic_DNA"/>
</dbReference>
<sequence length="226" mass="24858">MALTSTMTSSPAATRHLVLAGERRRGGANGGHQRVVGDAANSPKARTTADGKRRRRRMGRGQRRLGEPDGGLPERRRQPERRRRTTGLAAATAAHGLTRLELYRRWRAKARVATKRGGPGGPYIWGRGQRWRPTAAGGEMEGLSNLIGSGKTRPNLEGGGGGLRAARARLRREEEDDPDSDTEKKNILLWVHERLAEGDIEGVTDPRIRADYDLNSVWKVADLALH</sequence>
<evidence type="ECO:0000313" key="3">
    <source>
        <dbReference type="EMBL" id="BAD09980.1"/>
    </source>
</evidence>
<evidence type="ECO:0000313" key="2">
    <source>
        <dbReference type="EMBL" id="BAD09685.1"/>
    </source>
</evidence>
<feature type="region of interest" description="Disordered" evidence="1">
    <location>
        <begin position="147"/>
        <end position="182"/>
    </location>
</feature>
<dbReference type="Proteomes" id="UP000000763">
    <property type="component" value="Chromosome 8"/>
</dbReference>
<organism evidence="3 4">
    <name type="scientific">Oryza sativa subsp. japonica</name>
    <name type="common">Rice</name>
    <dbReference type="NCBI Taxonomy" id="39947"/>
    <lineage>
        <taxon>Eukaryota</taxon>
        <taxon>Viridiplantae</taxon>
        <taxon>Streptophyta</taxon>
        <taxon>Embryophyta</taxon>
        <taxon>Tracheophyta</taxon>
        <taxon>Spermatophyta</taxon>
        <taxon>Magnoliopsida</taxon>
        <taxon>Liliopsida</taxon>
        <taxon>Poales</taxon>
        <taxon>Poaceae</taxon>
        <taxon>BOP clade</taxon>
        <taxon>Oryzoideae</taxon>
        <taxon>Oryzeae</taxon>
        <taxon>Oryzinae</taxon>
        <taxon>Oryza</taxon>
        <taxon>Oryza sativa</taxon>
    </lineage>
</organism>
<dbReference type="AlphaFoldDB" id="Q7EZB3"/>
<dbReference type="EMBL" id="AP004622">
    <property type="protein sequence ID" value="BAD09685.1"/>
    <property type="molecule type" value="Genomic_DNA"/>
</dbReference>
<proteinExistence type="predicted"/>
<feature type="region of interest" description="Disordered" evidence="1">
    <location>
        <begin position="1"/>
        <end position="88"/>
    </location>
</feature>